<evidence type="ECO:0000256" key="1">
    <source>
        <dbReference type="ARBA" id="ARBA00005949"/>
    </source>
</evidence>
<dbReference type="PROSITE" id="PS50297">
    <property type="entry name" value="ANK_REP_REGION"/>
    <property type="match status" value="5"/>
</dbReference>
<feature type="repeat" description="ANK" evidence="4">
    <location>
        <begin position="47"/>
        <end position="79"/>
    </location>
</feature>
<dbReference type="Pfam" id="PF12796">
    <property type="entry name" value="Ank_2"/>
    <property type="match status" value="2"/>
</dbReference>
<feature type="repeat" description="ANK" evidence="4">
    <location>
        <begin position="145"/>
        <end position="179"/>
    </location>
</feature>
<dbReference type="InterPro" id="IPR051573">
    <property type="entry name" value="Ankyrin-SOCS_box_domain"/>
</dbReference>
<dbReference type="PANTHER" id="PTHR24136:SF53">
    <property type="entry name" value="ANKYRIN REPEAT AND SOCS BOX CONTAINING 13"/>
    <property type="match status" value="1"/>
</dbReference>
<organism evidence="6 7">
    <name type="scientific">Petrolisthes cinctipes</name>
    <name type="common">Flat porcelain crab</name>
    <dbReference type="NCBI Taxonomy" id="88211"/>
    <lineage>
        <taxon>Eukaryota</taxon>
        <taxon>Metazoa</taxon>
        <taxon>Ecdysozoa</taxon>
        <taxon>Arthropoda</taxon>
        <taxon>Crustacea</taxon>
        <taxon>Multicrustacea</taxon>
        <taxon>Malacostraca</taxon>
        <taxon>Eumalacostraca</taxon>
        <taxon>Eucarida</taxon>
        <taxon>Decapoda</taxon>
        <taxon>Pleocyemata</taxon>
        <taxon>Anomura</taxon>
        <taxon>Galatheoidea</taxon>
        <taxon>Porcellanidae</taxon>
        <taxon>Petrolisthes</taxon>
    </lineage>
</organism>
<dbReference type="Pfam" id="PF00023">
    <property type="entry name" value="Ank"/>
    <property type="match status" value="1"/>
</dbReference>
<sequence>MESGPAINLHYPRVQLFPLHNAVASRDFKEVDRLVLDGYDVNQQHYDRVTPLHMACLTGDVPITTYLLERGALVNAQSIDNSTPLCDAAAGGSVECVKLLLSRGALVNPPLLLSTPLHEASLRGHTEVVKCLIQAGAKLDANDLHYGTPLHAACSRTTPSLTCIRLLLQSGANPNALKNHKTPLHMVASQSGSDEATILLIAYGANVYLRDNQGRSPRDLAGRSSTLQRLLSDHEKDPPLLTQCCRLTIRSHLGPSRLHTIPHLSAPQILIGFLHGVDRLLQISRHCIGSES</sequence>
<dbReference type="GO" id="GO:0016567">
    <property type="term" value="P:protein ubiquitination"/>
    <property type="evidence" value="ECO:0007669"/>
    <property type="project" value="TreeGrafter"/>
</dbReference>
<dbReference type="Pfam" id="PF07525">
    <property type="entry name" value="SOCS_box"/>
    <property type="match status" value="1"/>
</dbReference>
<accession>A0AAE1BU26</accession>
<gene>
    <name evidence="6" type="ORF">Pcinc_037430</name>
</gene>
<keyword evidence="2" id="KW-0677">Repeat</keyword>
<dbReference type="SMART" id="SM00969">
    <property type="entry name" value="SOCS_box"/>
    <property type="match status" value="1"/>
</dbReference>
<proteinExistence type="inferred from homology"/>
<dbReference type="SMART" id="SM00248">
    <property type="entry name" value="ANK"/>
    <property type="match status" value="5"/>
</dbReference>
<feature type="repeat" description="ANK" evidence="4">
    <location>
        <begin position="112"/>
        <end position="144"/>
    </location>
</feature>
<reference evidence="6" key="1">
    <citation type="submission" date="2023-10" db="EMBL/GenBank/DDBJ databases">
        <title>Genome assemblies of two species of porcelain crab, Petrolisthes cinctipes and Petrolisthes manimaculis (Anomura: Porcellanidae).</title>
        <authorList>
            <person name="Angst P."/>
        </authorList>
    </citation>
    <scope>NUCLEOTIDE SEQUENCE</scope>
    <source>
        <strain evidence="6">PB745_01</strain>
        <tissue evidence="6">Gill</tissue>
    </source>
</reference>
<evidence type="ECO:0000313" key="7">
    <source>
        <dbReference type="Proteomes" id="UP001286313"/>
    </source>
</evidence>
<dbReference type="AlphaFoldDB" id="A0AAE1BU26"/>
<feature type="domain" description="SOCS box" evidence="5">
    <location>
        <begin position="238"/>
        <end position="277"/>
    </location>
</feature>
<comment type="caution">
    <text evidence="6">The sequence shown here is derived from an EMBL/GenBank/DDBJ whole genome shotgun (WGS) entry which is preliminary data.</text>
</comment>
<dbReference type="PANTHER" id="PTHR24136">
    <property type="entry name" value="SOWAH (DROSOPHILA) HOMOLOG"/>
    <property type="match status" value="1"/>
</dbReference>
<dbReference type="InterPro" id="IPR002110">
    <property type="entry name" value="Ankyrin_rpt"/>
</dbReference>
<dbReference type="Gene3D" id="1.25.40.20">
    <property type="entry name" value="Ankyrin repeat-containing domain"/>
    <property type="match status" value="1"/>
</dbReference>
<evidence type="ECO:0000259" key="5">
    <source>
        <dbReference type="SMART" id="SM00969"/>
    </source>
</evidence>
<evidence type="ECO:0000256" key="2">
    <source>
        <dbReference type="ARBA" id="ARBA00022737"/>
    </source>
</evidence>
<keyword evidence="7" id="KW-1185">Reference proteome</keyword>
<evidence type="ECO:0000256" key="3">
    <source>
        <dbReference type="ARBA" id="ARBA00023043"/>
    </source>
</evidence>
<dbReference type="InterPro" id="IPR036770">
    <property type="entry name" value="Ankyrin_rpt-contain_sf"/>
</dbReference>
<evidence type="ECO:0000256" key="4">
    <source>
        <dbReference type="PROSITE-ProRule" id="PRU00023"/>
    </source>
</evidence>
<feature type="repeat" description="ANK" evidence="4">
    <location>
        <begin position="179"/>
        <end position="212"/>
    </location>
</feature>
<name>A0AAE1BU26_PETCI</name>
<dbReference type="EMBL" id="JAWQEG010005948">
    <property type="protein sequence ID" value="KAK3856232.1"/>
    <property type="molecule type" value="Genomic_DNA"/>
</dbReference>
<dbReference type="GO" id="GO:0045732">
    <property type="term" value="P:positive regulation of protein catabolic process"/>
    <property type="evidence" value="ECO:0007669"/>
    <property type="project" value="TreeGrafter"/>
</dbReference>
<dbReference type="SUPFAM" id="SSF48403">
    <property type="entry name" value="Ankyrin repeat"/>
    <property type="match status" value="1"/>
</dbReference>
<feature type="repeat" description="ANK" evidence="4">
    <location>
        <begin position="80"/>
        <end position="108"/>
    </location>
</feature>
<dbReference type="Gene3D" id="1.10.750.20">
    <property type="entry name" value="SOCS box"/>
    <property type="match status" value="1"/>
</dbReference>
<dbReference type="InterPro" id="IPR001496">
    <property type="entry name" value="SOCS_box"/>
</dbReference>
<dbReference type="PROSITE" id="PS50088">
    <property type="entry name" value="ANK_REPEAT"/>
    <property type="match status" value="5"/>
</dbReference>
<protein>
    <recommendedName>
        <fullName evidence="5">SOCS box domain-containing protein</fullName>
    </recommendedName>
</protein>
<keyword evidence="3 4" id="KW-0040">ANK repeat</keyword>
<comment type="similarity">
    <text evidence="1">Belongs to the ankyrin SOCS box (ASB) family.</text>
</comment>
<dbReference type="PRINTS" id="PR01415">
    <property type="entry name" value="ANKYRIN"/>
</dbReference>
<dbReference type="Proteomes" id="UP001286313">
    <property type="component" value="Unassembled WGS sequence"/>
</dbReference>
<evidence type="ECO:0000313" key="6">
    <source>
        <dbReference type="EMBL" id="KAK3856232.1"/>
    </source>
</evidence>